<keyword evidence="6" id="KW-1185">Reference proteome</keyword>
<proteinExistence type="predicted"/>
<dbReference type="PANTHER" id="PTHR46031">
    <property type="match status" value="1"/>
</dbReference>
<evidence type="ECO:0000256" key="1">
    <source>
        <dbReference type="ARBA" id="ARBA00022737"/>
    </source>
</evidence>
<evidence type="ECO:0000313" key="6">
    <source>
        <dbReference type="Proteomes" id="UP000077755"/>
    </source>
</evidence>
<organism evidence="5 6">
    <name type="scientific">Daucus carota subsp. sativus</name>
    <name type="common">Carrot</name>
    <dbReference type="NCBI Taxonomy" id="79200"/>
    <lineage>
        <taxon>Eukaryota</taxon>
        <taxon>Viridiplantae</taxon>
        <taxon>Streptophyta</taxon>
        <taxon>Embryophyta</taxon>
        <taxon>Tracheophyta</taxon>
        <taxon>Spermatophyta</taxon>
        <taxon>Magnoliopsida</taxon>
        <taxon>eudicotyledons</taxon>
        <taxon>Gunneridae</taxon>
        <taxon>Pentapetalae</taxon>
        <taxon>asterids</taxon>
        <taxon>campanulids</taxon>
        <taxon>Apiales</taxon>
        <taxon>Apiaceae</taxon>
        <taxon>Apioideae</taxon>
        <taxon>Scandiceae</taxon>
        <taxon>Daucinae</taxon>
        <taxon>Daucus</taxon>
        <taxon>Daucus sect. Daucus</taxon>
    </lineage>
</organism>
<dbReference type="EMBL" id="CP093349">
    <property type="protein sequence ID" value="WOH10256.1"/>
    <property type="molecule type" value="Genomic_DNA"/>
</dbReference>
<feature type="domain" description="DRBM" evidence="4">
    <location>
        <begin position="29"/>
        <end position="98"/>
    </location>
</feature>
<dbReference type="PROSITE" id="PS50137">
    <property type="entry name" value="DS_RBD"/>
    <property type="match status" value="1"/>
</dbReference>
<dbReference type="PANTHER" id="PTHR46031:SF37">
    <property type="entry name" value="DRBM DOMAIN-CONTAINING PROTEIN"/>
    <property type="match status" value="1"/>
</dbReference>
<dbReference type="Gene3D" id="3.30.160.20">
    <property type="match status" value="2"/>
</dbReference>
<name>A0AAF0XLD0_DAUCS</name>
<dbReference type="SUPFAM" id="SSF54768">
    <property type="entry name" value="dsRNA-binding domain-like"/>
    <property type="match status" value="2"/>
</dbReference>
<evidence type="ECO:0000259" key="4">
    <source>
        <dbReference type="PROSITE" id="PS50137"/>
    </source>
</evidence>
<dbReference type="Proteomes" id="UP000077755">
    <property type="component" value="Chromosome 7"/>
</dbReference>
<evidence type="ECO:0000313" key="5">
    <source>
        <dbReference type="EMBL" id="WOH10256.1"/>
    </source>
</evidence>
<evidence type="ECO:0000256" key="3">
    <source>
        <dbReference type="PROSITE-ProRule" id="PRU00266"/>
    </source>
</evidence>
<keyword evidence="2 3" id="KW-0694">RNA-binding</keyword>
<keyword evidence="1" id="KW-0677">Repeat</keyword>
<sequence length="346" mass="37842">MADSFEEIASLPQPSNIHQLYAEPPAQNPAPNYLQEYTQREGLLLPSYHTVWDGASHSPMFRSTVVVNGVTYSSPNVFPTRKAAEMDVAGIALRGLLQLQQAEDCSIDKEELTLCKAILKEYADKINVGNPIYKTEQGDGSSAFTSSLTFNGKEYVGEAGRNKKESQHLAARAVIMSVLDPKISCVIFFVRLHGHFNCFFLFHTCSDTDARGVISKIIKSKRRMVLPAKGNVSNPFNAQNVGNPAGIQTISNVVCSAIKENEPVVVNDNMVKTATQEPCIENSSSALAEPISLVEASATLNLEQLLGGSTSSKKRKRKNKKADKNVESDAQKFHCAYIECLVPCNN</sequence>
<dbReference type="InterPro" id="IPR014720">
    <property type="entry name" value="dsRBD_dom"/>
</dbReference>
<evidence type="ECO:0000256" key="2">
    <source>
        <dbReference type="ARBA" id="ARBA00022884"/>
    </source>
</evidence>
<reference evidence="5" key="2">
    <citation type="submission" date="2022-03" db="EMBL/GenBank/DDBJ databases">
        <title>Draft title - Genomic analysis of global carrot germplasm unveils the trajectory of domestication and the origin of high carotenoid orange carrot.</title>
        <authorList>
            <person name="Iorizzo M."/>
            <person name="Ellison S."/>
            <person name="Senalik D."/>
            <person name="Macko-Podgorni A."/>
            <person name="Grzebelus D."/>
            <person name="Bostan H."/>
            <person name="Rolling W."/>
            <person name="Curaba J."/>
            <person name="Simon P."/>
        </authorList>
    </citation>
    <scope>NUCLEOTIDE SEQUENCE</scope>
    <source>
        <tissue evidence="5">Leaf</tissue>
    </source>
</reference>
<protein>
    <recommendedName>
        <fullName evidence="4">DRBM domain-containing protein</fullName>
    </recommendedName>
</protein>
<accession>A0AAF0XLD0</accession>
<dbReference type="Pfam" id="PF00035">
    <property type="entry name" value="dsrm"/>
    <property type="match status" value="2"/>
</dbReference>
<dbReference type="AlphaFoldDB" id="A0AAF0XLD0"/>
<dbReference type="GO" id="GO:0003723">
    <property type="term" value="F:RNA binding"/>
    <property type="evidence" value="ECO:0007669"/>
    <property type="project" value="UniProtKB-UniRule"/>
</dbReference>
<gene>
    <name evidence="5" type="ORF">DCAR_0729723</name>
</gene>
<dbReference type="SMART" id="SM00358">
    <property type="entry name" value="DSRM"/>
    <property type="match status" value="2"/>
</dbReference>
<reference evidence="5" key="1">
    <citation type="journal article" date="2016" name="Nat. Genet.">
        <title>A high-quality carrot genome assembly provides new insights into carotenoid accumulation and asterid genome evolution.</title>
        <authorList>
            <person name="Iorizzo M."/>
            <person name="Ellison S."/>
            <person name="Senalik D."/>
            <person name="Zeng P."/>
            <person name="Satapoomin P."/>
            <person name="Huang J."/>
            <person name="Bowman M."/>
            <person name="Iovene M."/>
            <person name="Sanseverino W."/>
            <person name="Cavagnaro P."/>
            <person name="Yildiz M."/>
            <person name="Macko-Podgorni A."/>
            <person name="Moranska E."/>
            <person name="Grzebelus E."/>
            <person name="Grzebelus D."/>
            <person name="Ashrafi H."/>
            <person name="Zheng Z."/>
            <person name="Cheng S."/>
            <person name="Spooner D."/>
            <person name="Van Deynze A."/>
            <person name="Simon P."/>
        </authorList>
    </citation>
    <scope>NUCLEOTIDE SEQUENCE</scope>
    <source>
        <tissue evidence="5">Leaf</tissue>
    </source>
</reference>